<dbReference type="EMBL" id="BMAW01092995">
    <property type="protein sequence ID" value="GFS58043.1"/>
    <property type="molecule type" value="Genomic_DNA"/>
</dbReference>
<name>A0A8X6IT16_NEPPI</name>
<dbReference type="OrthoDB" id="4794873at2759"/>
<gene>
    <name evidence="1" type="ORF">NPIL_276711</name>
</gene>
<evidence type="ECO:0000313" key="1">
    <source>
        <dbReference type="EMBL" id="GFS58043.1"/>
    </source>
</evidence>
<dbReference type="AlphaFoldDB" id="A0A8X6IT16"/>
<keyword evidence="2" id="KW-1185">Reference proteome</keyword>
<dbReference type="Proteomes" id="UP000887013">
    <property type="component" value="Unassembled WGS sequence"/>
</dbReference>
<evidence type="ECO:0008006" key="3">
    <source>
        <dbReference type="Google" id="ProtNLM"/>
    </source>
</evidence>
<comment type="caution">
    <text evidence="1">The sequence shown here is derived from an EMBL/GenBank/DDBJ whole genome shotgun (WGS) entry which is preliminary data.</text>
</comment>
<accession>A0A8X6IT16</accession>
<protein>
    <recommendedName>
        <fullName evidence="3">Nose resistant-to-fluoxetine protein N-terminal domain-containing protein</fullName>
    </recommendedName>
</protein>
<evidence type="ECO:0000313" key="2">
    <source>
        <dbReference type="Proteomes" id="UP000887013"/>
    </source>
</evidence>
<reference evidence="1" key="1">
    <citation type="submission" date="2020-08" db="EMBL/GenBank/DDBJ databases">
        <title>Multicomponent nature underlies the extraordinary mechanical properties of spider dragline silk.</title>
        <authorList>
            <person name="Kono N."/>
            <person name="Nakamura H."/>
            <person name="Mori M."/>
            <person name="Yoshida Y."/>
            <person name="Ohtoshi R."/>
            <person name="Malay A.D."/>
            <person name="Moran D.A.P."/>
            <person name="Tomita M."/>
            <person name="Numata K."/>
            <person name="Arakawa K."/>
        </authorList>
    </citation>
    <scope>NUCLEOTIDE SEQUENCE</scope>
</reference>
<organism evidence="1 2">
    <name type="scientific">Nephila pilipes</name>
    <name type="common">Giant wood spider</name>
    <name type="synonym">Nephila maculata</name>
    <dbReference type="NCBI Taxonomy" id="299642"/>
    <lineage>
        <taxon>Eukaryota</taxon>
        <taxon>Metazoa</taxon>
        <taxon>Ecdysozoa</taxon>
        <taxon>Arthropoda</taxon>
        <taxon>Chelicerata</taxon>
        <taxon>Arachnida</taxon>
        <taxon>Araneae</taxon>
        <taxon>Araneomorphae</taxon>
        <taxon>Entelegynae</taxon>
        <taxon>Araneoidea</taxon>
        <taxon>Nephilidae</taxon>
        <taxon>Nephila</taxon>
    </lineage>
</organism>
<sequence>MAKDLMTYFSTKGHLLYEYPFRIGLCIPSGCTREDLTQIVNLVSNKLNIDIKTTPCKIKEEPKPLMGIQIFSM</sequence>
<proteinExistence type="predicted"/>